<evidence type="ECO:0000256" key="1">
    <source>
        <dbReference type="ARBA" id="ARBA00002397"/>
    </source>
</evidence>
<dbReference type="SUPFAM" id="SSF140566">
    <property type="entry name" value="FlgN-like"/>
    <property type="match status" value="1"/>
</dbReference>
<dbReference type="InterPro" id="IPR007809">
    <property type="entry name" value="FlgN-like"/>
</dbReference>
<organism evidence="4 5">
    <name type="scientific">Trinickia symbiotica</name>
    <dbReference type="NCBI Taxonomy" id="863227"/>
    <lineage>
        <taxon>Bacteria</taxon>
        <taxon>Pseudomonadati</taxon>
        <taxon>Pseudomonadota</taxon>
        <taxon>Betaproteobacteria</taxon>
        <taxon>Burkholderiales</taxon>
        <taxon>Burkholderiaceae</taxon>
        <taxon>Trinickia</taxon>
    </lineage>
</organism>
<keyword evidence="4" id="KW-0966">Cell projection</keyword>
<sequence length="148" mass="16197">MKDVLLNTLIEEHATLEAFASLLAYEQKALAEVSPLEKLPPIIEKKTELTEKLASLEKQRDGQLRQMGLPAGWKGMELAGADDARVANQWKLLQGVVQRARHANLTNGMMIRVRMNYNDKALAVLRGATSTRGGAANVYGPDGRMAAV</sequence>
<proteinExistence type="inferred from homology"/>
<dbReference type="EMBL" id="PYUC01000014">
    <property type="protein sequence ID" value="PTB18047.1"/>
    <property type="molecule type" value="Genomic_DNA"/>
</dbReference>
<comment type="function">
    <text evidence="1">Required for the efficient initiation of filament assembly.</text>
</comment>
<reference evidence="4 5" key="1">
    <citation type="submission" date="2018-03" db="EMBL/GenBank/DDBJ databases">
        <title>Whole genome analyses suggest that Burkholderia sensu lato contains two further novel genera in the rhizoxinica-symbiotica group Mycetohabitans gen. nov., and Trinickia gen. nov.: implications for the evolution of diazotrophy and nodulation in the Burkholderiaceae.</title>
        <authorList>
            <person name="Estrada De Los Santos P."/>
            <person name="Palmer M."/>
            <person name="Chavez-Ramirez B."/>
            <person name="Steenkamp E.T."/>
            <person name="Hirsch A.M."/>
            <person name="Manyaka P."/>
            <person name="Maluk M."/>
            <person name="Lafos M."/>
            <person name="Crook M."/>
            <person name="Gross E."/>
            <person name="Simon M.F."/>
            <person name="Bueno Dos Reis Junior F."/>
            <person name="Poole P.S."/>
            <person name="Venter S.N."/>
            <person name="James E.K."/>
        </authorList>
    </citation>
    <scope>NUCLEOTIDE SEQUENCE [LARGE SCALE GENOMIC DNA]</scope>
    <source>
        <strain evidence="4 5">JPY-366</strain>
    </source>
</reference>
<comment type="similarity">
    <text evidence="2">Belongs to the FlgN family.</text>
</comment>
<dbReference type="InterPro" id="IPR036679">
    <property type="entry name" value="FlgN-like_sf"/>
</dbReference>
<keyword evidence="3" id="KW-1005">Bacterial flagellum biogenesis</keyword>
<evidence type="ECO:0000256" key="2">
    <source>
        <dbReference type="ARBA" id="ARBA00007703"/>
    </source>
</evidence>
<dbReference type="RefSeq" id="WP_107153234.1">
    <property type="nucleotide sequence ID" value="NZ_PYUC01000014.1"/>
</dbReference>
<dbReference type="Gene3D" id="1.20.58.300">
    <property type="entry name" value="FlgN-like"/>
    <property type="match status" value="1"/>
</dbReference>
<evidence type="ECO:0000313" key="5">
    <source>
        <dbReference type="Proteomes" id="UP000240638"/>
    </source>
</evidence>
<dbReference type="GO" id="GO:0044780">
    <property type="term" value="P:bacterial-type flagellum assembly"/>
    <property type="evidence" value="ECO:0007669"/>
    <property type="project" value="InterPro"/>
</dbReference>
<protein>
    <submittedName>
        <fullName evidence="4">Flagellar biosynthesis protein FlgN</fullName>
    </submittedName>
</protein>
<gene>
    <name evidence="4" type="ORF">C9I57_24750</name>
</gene>
<name>A0A2T3XNK5_9BURK</name>
<keyword evidence="4" id="KW-0282">Flagellum</keyword>
<keyword evidence="4" id="KW-0969">Cilium</keyword>
<comment type="caution">
    <text evidence="4">The sequence shown here is derived from an EMBL/GenBank/DDBJ whole genome shotgun (WGS) entry which is preliminary data.</text>
</comment>
<evidence type="ECO:0000256" key="3">
    <source>
        <dbReference type="ARBA" id="ARBA00022795"/>
    </source>
</evidence>
<dbReference type="AlphaFoldDB" id="A0A2T3XNK5"/>
<dbReference type="Proteomes" id="UP000240638">
    <property type="component" value="Unassembled WGS sequence"/>
</dbReference>
<evidence type="ECO:0000313" key="4">
    <source>
        <dbReference type="EMBL" id="PTB18047.1"/>
    </source>
</evidence>
<accession>A0A2T3XNK5</accession>
<dbReference type="Pfam" id="PF05130">
    <property type="entry name" value="FlgN"/>
    <property type="match status" value="1"/>
</dbReference>